<dbReference type="Proteomes" id="UP000295197">
    <property type="component" value="Unassembled WGS sequence"/>
</dbReference>
<comment type="caution">
    <text evidence="1">The sequence shown here is derived from an EMBL/GenBank/DDBJ whole genome shotgun (WGS) entry which is preliminary data.</text>
</comment>
<evidence type="ECO:0000313" key="2">
    <source>
        <dbReference type="Proteomes" id="UP000295197"/>
    </source>
</evidence>
<dbReference type="RefSeq" id="WP_132777343.1">
    <property type="nucleotide sequence ID" value="NZ_SMBZ01000013.1"/>
</dbReference>
<reference evidence="1 2" key="1">
    <citation type="submission" date="2019-03" db="EMBL/GenBank/DDBJ databases">
        <title>Genomic Encyclopedia of Type Strains, Phase IV (KMG-IV): sequencing the most valuable type-strain genomes for metagenomic binning, comparative biology and taxonomic classification.</title>
        <authorList>
            <person name="Goeker M."/>
        </authorList>
    </citation>
    <scope>NUCLEOTIDE SEQUENCE [LARGE SCALE GENOMIC DNA]</scope>
    <source>
        <strain evidence="1 2">DSM 22362</strain>
    </source>
</reference>
<gene>
    <name evidence="1" type="ORF">EDC17_101367</name>
</gene>
<accession>A0A4R3W0P3</accession>
<keyword evidence="2" id="KW-1185">Reference proteome</keyword>
<evidence type="ECO:0000313" key="1">
    <source>
        <dbReference type="EMBL" id="TCV15290.1"/>
    </source>
</evidence>
<proteinExistence type="predicted"/>
<organism evidence="1 2">
    <name type="scientific">Sphingobacterium alimentarium</name>
    <dbReference type="NCBI Taxonomy" id="797292"/>
    <lineage>
        <taxon>Bacteria</taxon>
        <taxon>Pseudomonadati</taxon>
        <taxon>Bacteroidota</taxon>
        <taxon>Sphingobacteriia</taxon>
        <taxon>Sphingobacteriales</taxon>
        <taxon>Sphingobacteriaceae</taxon>
        <taxon>Sphingobacterium</taxon>
    </lineage>
</organism>
<dbReference type="AlphaFoldDB" id="A0A4R3W0P3"/>
<dbReference type="OrthoDB" id="9761531at2"/>
<sequence length="98" mass="11415">MPYDESNRQNQLIQVGKFSILILEQRITDLPEKVDFVLWRKNNYTDIDAVLSQYTEAIIVLDGSNSDKTIDRLRAAAASNSDRLYLLKNNFAYVWEEE</sequence>
<dbReference type="EMBL" id="SMBZ01000013">
    <property type="protein sequence ID" value="TCV15290.1"/>
    <property type="molecule type" value="Genomic_DNA"/>
</dbReference>
<name>A0A4R3W0P3_9SPHI</name>
<protein>
    <submittedName>
        <fullName evidence="1">Uncharacterized protein</fullName>
    </submittedName>
</protein>